<name>A0A083ZLV0_AGRTU</name>
<dbReference type="InterPro" id="IPR050595">
    <property type="entry name" value="Bact_response_regulator"/>
</dbReference>
<dbReference type="PANTHER" id="PTHR44591:SF25">
    <property type="entry name" value="CHEMOTAXIS TWO-COMPONENT RESPONSE REGULATOR"/>
    <property type="match status" value="1"/>
</dbReference>
<comment type="caution">
    <text evidence="2">The sequence shown here is derived from an EMBL/GenBank/DDBJ whole genome shotgun (WGS) entry which is preliminary data.</text>
</comment>
<gene>
    <name evidence="2" type="ORF">A7J57_07175</name>
</gene>
<evidence type="ECO:0000313" key="3">
    <source>
        <dbReference type="Proteomes" id="UP000077098"/>
    </source>
</evidence>
<dbReference type="SUPFAM" id="SSF52172">
    <property type="entry name" value="CheY-like"/>
    <property type="match status" value="1"/>
</dbReference>
<dbReference type="PATRIC" id="fig|358.65.peg.2498"/>
<dbReference type="AlphaFoldDB" id="A0A083ZLV0"/>
<dbReference type="Proteomes" id="UP000077098">
    <property type="component" value="Unassembled WGS sequence"/>
</dbReference>
<organism evidence="2 3">
    <name type="scientific">Agrobacterium tumefaciens</name>
    <dbReference type="NCBI Taxonomy" id="358"/>
    <lineage>
        <taxon>Bacteria</taxon>
        <taxon>Pseudomonadati</taxon>
        <taxon>Pseudomonadota</taxon>
        <taxon>Alphaproteobacteria</taxon>
        <taxon>Hyphomicrobiales</taxon>
        <taxon>Rhizobiaceae</taxon>
        <taxon>Rhizobium/Agrobacterium group</taxon>
        <taxon>Agrobacterium</taxon>
        <taxon>Agrobacterium tumefaciens complex</taxon>
    </lineage>
</organism>
<dbReference type="Pfam" id="PF00072">
    <property type="entry name" value="Response_reg"/>
    <property type="match status" value="1"/>
</dbReference>
<sequence>MPPVPVIAVVDDDPAIREAMDDLIMSFGYECRLFASAEHFLESQQQAGIDCIVVDVKMPGLSGIELQSELNRRGSHPPMIFVTSYEDERTRNAALSGGALAFLRKPVNIGNLIGCLESVLGQRP</sequence>
<dbReference type="RefSeq" id="WP_006311406.1">
    <property type="nucleotide sequence ID" value="NZ_CP072309.1"/>
</dbReference>
<protein>
    <submittedName>
        <fullName evidence="2">Two-component system response regulator</fullName>
    </submittedName>
</protein>
<dbReference type="GO" id="GO:0000160">
    <property type="term" value="P:phosphorelay signal transduction system"/>
    <property type="evidence" value="ECO:0007669"/>
    <property type="project" value="InterPro"/>
</dbReference>
<dbReference type="SMART" id="SM00448">
    <property type="entry name" value="REC"/>
    <property type="match status" value="1"/>
</dbReference>
<dbReference type="InterPro" id="IPR001789">
    <property type="entry name" value="Sig_transdc_resp-reg_receiver"/>
</dbReference>
<evidence type="ECO:0000256" key="1">
    <source>
        <dbReference type="ARBA" id="ARBA00022553"/>
    </source>
</evidence>
<accession>A0A083ZLV0</accession>
<dbReference type="PROSITE" id="PS50110">
    <property type="entry name" value="RESPONSE_REGULATORY"/>
    <property type="match status" value="1"/>
</dbReference>
<evidence type="ECO:0000313" key="2">
    <source>
        <dbReference type="EMBL" id="OAE36334.1"/>
    </source>
</evidence>
<reference evidence="2 3" key="1">
    <citation type="submission" date="2016-05" db="EMBL/GenBank/DDBJ databases">
        <authorList>
            <person name="Lavstsen T."/>
            <person name="Jespersen J.S."/>
        </authorList>
    </citation>
    <scope>NUCLEOTIDE SEQUENCE [LARGE SCALE GENOMIC DNA]</scope>
    <source>
        <strain evidence="2 3">KCJ1736</strain>
    </source>
</reference>
<dbReference type="PANTHER" id="PTHR44591">
    <property type="entry name" value="STRESS RESPONSE REGULATOR PROTEIN 1"/>
    <property type="match status" value="1"/>
</dbReference>
<proteinExistence type="predicted"/>
<dbReference type="EMBL" id="LXPS01000041">
    <property type="protein sequence ID" value="OAE36334.1"/>
    <property type="molecule type" value="Genomic_DNA"/>
</dbReference>
<dbReference type="GeneID" id="1136647"/>
<keyword evidence="1" id="KW-0597">Phosphoprotein</keyword>
<dbReference type="Gene3D" id="3.40.50.2300">
    <property type="match status" value="1"/>
</dbReference>
<dbReference type="InterPro" id="IPR011006">
    <property type="entry name" value="CheY-like_superfamily"/>
</dbReference>